<dbReference type="Proteomes" id="UP000030685">
    <property type="component" value="Unassembled WGS sequence"/>
</dbReference>
<reference evidence="8" key="1">
    <citation type="submission" date="2011-11" db="EMBL/GenBank/DDBJ databases">
        <title>The Genome Sequence of Fusarium oxysporum II5.</title>
        <authorList>
            <consortium name="The Broad Institute Genome Sequencing Platform"/>
            <person name="Ma L.-J."/>
            <person name="Gale L.R."/>
            <person name="Schwartz D.C."/>
            <person name="Zhou S."/>
            <person name="Corby-Kistler H."/>
            <person name="Young S.K."/>
            <person name="Zeng Q."/>
            <person name="Gargeya S."/>
            <person name="Fitzgerald M."/>
            <person name="Haas B."/>
            <person name="Abouelleil A."/>
            <person name="Alvarado L."/>
            <person name="Arachchi H.M."/>
            <person name="Berlin A."/>
            <person name="Brown A."/>
            <person name="Chapman S.B."/>
            <person name="Chen Z."/>
            <person name="Dunbar C."/>
            <person name="Freedman E."/>
            <person name="Gearin G."/>
            <person name="Goldberg J."/>
            <person name="Griggs A."/>
            <person name="Gujja S."/>
            <person name="Heiman D."/>
            <person name="Howarth C."/>
            <person name="Larson L."/>
            <person name="Lui A."/>
            <person name="MacDonald P.J.P."/>
            <person name="Montmayeur A."/>
            <person name="Murphy C."/>
            <person name="Neiman D."/>
            <person name="Pearson M."/>
            <person name="Priest M."/>
            <person name="Roberts A."/>
            <person name="Saif S."/>
            <person name="Shea T."/>
            <person name="Shenoy N."/>
            <person name="Sisk P."/>
            <person name="Stolte C."/>
            <person name="Sykes S."/>
            <person name="Wortman J."/>
            <person name="Nusbaum C."/>
            <person name="Birren B."/>
        </authorList>
    </citation>
    <scope>NUCLEOTIDE SEQUENCE [LARGE SCALE GENOMIC DNA]</scope>
    <source>
        <strain evidence="8">54006</strain>
    </source>
</reference>
<keyword evidence="2" id="KW-0862">Zinc</keyword>
<evidence type="ECO:0000313" key="8">
    <source>
        <dbReference type="EMBL" id="EXL99277.1"/>
    </source>
</evidence>
<dbReference type="HOGENOM" id="CLU_555517_0_0_1"/>
<dbReference type="InterPro" id="IPR007219">
    <property type="entry name" value="XnlR_reg_dom"/>
</dbReference>
<organism evidence="8">
    <name type="scientific">Fusarium odoratissimum (strain NRRL 54006)</name>
    <dbReference type="NCBI Taxonomy" id="1089451"/>
    <lineage>
        <taxon>Eukaryota</taxon>
        <taxon>Fungi</taxon>
        <taxon>Dikarya</taxon>
        <taxon>Ascomycota</taxon>
        <taxon>Pezizomycotina</taxon>
        <taxon>Sordariomycetes</taxon>
        <taxon>Hypocreomycetidae</taxon>
        <taxon>Hypocreales</taxon>
        <taxon>Nectriaceae</taxon>
        <taxon>Fusarium</taxon>
        <taxon>Fusarium oxysporum species complex</taxon>
        <taxon>Fusarium oxysporum f. sp. cubense (strain race 4)</taxon>
    </lineage>
</organism>
<keyword evidence="4" id="KW-0804">Transcription</keyword>
<keyword evidence="5" id="KW-0539">Nucleus</keyword>
<evidence type="ECO:0000256" key="2">
    <source>
        <dbReference type="ARBA" id="ARBA00022833"/>
    </source>
</evidence>
<feature type="region of interest" description="Disordered" evidence="6">
    <location>
        <begin position="150"/>
        <end position="170"/>
    </location>
</feature>
<keyword evidence="1" id="KW-0479">Metal-binding</keyword>
<keyword evidence="3" id="KW-0805">Transcription regulation</keyword>
<dbReference type="GO" id="GO:0008270">
    <property type="term" value="F:zinc ion binding"/>
    <property type="evidence" value="ECO:0007669"/>
    <property type="project" value="InterPro"/>
</dbReference>
<dbReference type="GeneID" id="42034314"/>
<protein>
    <recommendedName>
        <fullName evidence="7">Xylanolytic transcriptional activator regulatory domain-containing protein</fullName>
    </recommendedName>
</protein>
<evidence type="ECO:0000256" key="4">
    <source>
        <dbReference type="ARBA" id="ARBA00023163"/>
    </source>
</evidence>
<dbReference type="EMBL" id="JH658285">
    <property type="protein sequence ID" value="EXL99277.1"/>
    <property type="molecule type" value="Genomic_DNA"/>
</dbReference>
<dbReference type="GO" id="GO:0006351">
    <property type="term" value="P:DNA-templated transcription"/>
    <property type="evidence" value="ECO:0007669"/>
    <property type="project" value="InterPro"/>
</dbReference>
<evidence type="ECO:0000256" key="5">
    <source>
        <dbReference type="ARBA" id="ARBA00023242"/>
    </source>
</evidence>
<dbReference type="PANTHER" id="PTHR47660">
    <property type="entry name" value="TRANSCRIPTION FACTOR WITH C2H2 AND ZN(2)-CYS(6) DNA BINDING DOMAIN (EUROFUNG)-RELATED-RELATED"/>
    <property type="match status" value="1"/>
</dbReference>
<reference evidence="8" key="2">
    <citation type="submission" date="2012-05" db="EMBL/GenBank/DDBJ databases">
        <title>The Genome Annotation of Fusarium oxysporum II5.</title>
        <authorList>
            <consortium name="The Broad Institute Genomics Platform"/>
            <person name="Ma L.-J."/>
            <person name="Corby-Kistler H."/>
            <person name="Broz K."/>
            <person name="Gale L.R."/>
            <person name="Jonkers W."/>
            <person name="O'Donnell K."/>
            <person name="Ploetz R."/>
            <person name="Steinberg C."/>
            <person name="Schwartz D.C."/>
            <person name="VanEtten H."/>
            <person name="Zhou S."/>
            <person name="Young S.K."/>
            <person name="Zeng Q."/>
            <person name="Gargeya S."/>
            <person name="Fitzgerald M."/>
            <person name="Abouelleil A."/>
            <person name="Alvarado L."/>
            <person name="Chapman S.B."/>
            <person name="Gainer-Dewar J."/>
            <person name="Goldberg J."/>
            <person name="Griggs A."/>
            <person name="Gujja S."/>
            <person name="Hansen M."/>
            <person name="Howarth C."/>
            <person name="Imamovic A."/>
            <person name="Ireland A."/>
            <person name="Larimer J."/>
            <person name="McCowan C."/>
            <person name="Murphy C."/>
            <person name="Pearson M."/>
            <person name="Poon T.W."/>
            <person name="Priest M."/>
            <person name="Roberts A."/>
            <person name="Saif S."/>
            <person name="Shea T."/>
            <person name="Sykes S."/>
            <person name="Wortman J."/>
            <person name="Nusbaum C."/>
            <person name="Birren B."/>
        </authorList>
    </citation>
    <scope>NUCLEOTIDE SEQUENCE</scope>
    <source>
        <strain evidence="8">54006</strain>
    </source>
</reference>
<dbReference type="AlphaFoldDB" id="X0JDK4"/>
<name>X0JDK4_FUSO5</name>
<feature type="domain" description="Xylanolytic transcriptional activator regulatory" evidence="7">
    <location>
        <begin position="201"/>
        <end position="325"/>
    </location>
</feature>
<evidence type="ECO:0000256" key="3">
    <source>
        <dbReference type="ARBA" id="ARBA00023015"/>
    </source>
</evidence>
<dbReference type="VEuPathDB" id="FungiDB:FOIG_09139"/>
<evidence type="ECO:0000256" key="1">
    <source>
        <dbReference type="ARBA" id="ARBA00022723"/>
    </source>
</evidence>
<proteinExistence type="predicted"/>
<dbReference type="PANTHER" id="PTHR47660:SF7">
    <property type="entry name" value="TRANSCRIPTION FACTOR WITH C2H2 AND ZN(2)-CYS(6) DNA BINDING DOMAIN (EUROFUNG)"/>
    <property type="match status" value="1"/>
</dbReference>
<gene>
    <name evidence="8" type="ORF">FOIG_09139</name>
</gene>
<dbReference type="RefSeq" id="XP_031061367.1">
    <property type="nucleotide sequence ID" value="XM_031209330.1"/>
</dbReference>
<evidence type="ECO:0000256" key="6">
    <source>
        <dbReference type="SAM" id="MobiDB-lite"/>
    </source>
</evidence>
<dbReference type="Pfam" id="PF04082">
    <property type="entry name" value="Fungal_trans"/>
    <property type="match status" value="1"/>
</dbReference>
<evidence type="ECO:0000259" key="7">
    <source>
        <dbReference type="Pfam" id="PF04082"/>
    </source>
</evidence>
<sequence length="491" mass="53882">MPSCLTISPPTTPYLPLSTQSNARQNTSLDQPTPGLPQSHVAAFAAEPAVPWPMTISETESDRPADGISYALPDYTPRPHSNLGVGLNNYEPAWLPGHGFNMNDVNFSIFSAISDFGQRNFAQPPPPDHDQVYAAADALSVLNASPTLATARGRQEHQQQQNQPQQSASIVQHKWHTQLSSSLPVHMPSAPLSDPEQNLCIKLYFAQLSPVFPLIRAPSFRPSSESALLLLSICSVGALFVGSPSAMPQGRRIFQVLDKAVVSSWENYMGRDKRETSSLMQAALIGQTFGLLSGRPQDLCMLEAFAGTVISWARQGGFSKIKNSLEVVGLNQIGNSSMALLTEQTNREYKYKRIVFGRACASANILTSLRNVPYASLAGIMASIQENKALALDTATIPYFRDLLLTWHKEHMSKHREERNPRGLIVLWHAAFMTLYVDFDPLERAIGRDGTDEAAKVSDRVKVWAGSSEAKHCVLHSLLVLKNLETLPMGL</sequence>
<dbReference type="GO" id="GO:0003677">
    <property type="term" value="F:DNA binding"/>
    <property type="evidence" value="ECO:0007669"/>
    <property type="project" value="InterPro"/>
</dbReference>
<accession>X0JDK4</accession>